<evidence type="ECO:0000256" key="1">
    <source>
        <dbReference type="SAM" id="MobiDB-lite"/>
    </source>
</evidence>
<dbReference type="PANTHER" id="PTHR30015:SF6">
    <property type="entry name" value="SLL1429 PROTEIN"/>
    <property type="match status" value="1"/>
</dbReference>
<keyword evidence="2" id="KW-0812">Transmembrane</keyword>
<evidence type="ECO:0000259" key="3">
    <source>
        <dbReference type="Pfam" id="PF04471"/>
    </source>
</evidence>
<dbReference type="GO" id="GO:0009307">
    <property type="term" value="P:DNA restriction-modification system"/>
    <property type="evidence" value="ECO:0007669"/>
    <property type="project" value="InterPro"/>
</dbReference>
<evidence type="ECO:0000313" key="4">
    <source>
        <dbReference type="EMBL" id="VDM89154.1"/>
    </source>
</evidence>
<feature type="domain" description="Restriction endonuclease type IV Mrr" evidence="3">
    <location>
        <begin position="104"/>
        <end position="213"/>
    </location>
</feature>
<keyword evidence="4" id="KW-0255">Endonuclease</keyword>
<dbReference type="EMBL" id="LR130759">
    <property type="protein sequence ID" value="VDM89154.1"/>
    <property type="molecule type" value="Genomic_DNA"/>
</dbReference>
<dbReference type="InterPro" id="IPR011335">
    <property type="entry name" value="Restrct_endonuc-II-like"/>
</dbReference>
<reference evidence="5" key="1">
    <citation type="submission" date="2018-02" db="EMBL/GenBank/DDBJ databases">
        <authorList>
            <person name="Seth-Smith MB H."/>
            <person name="Seth-Smith H."/>
        </authorList>
    </citation>
    <scope>NUCLEOTIDE SEQUENCE [LARGE SCALE GENOMIC DNA]</scope>
</reference>
<evidence type="ECO:0000256" key="2">
    <source>
        <dbReference type="SAM" id="Phobius"/>
    </source>
</evidence>
<dbReference type="SUPFAM" id="SSF52980">
    <property type="entry name" value="Restriction endonuclease-like"/>
    <property type="match status" value="1"/>
</dbReference>
<name>A0A447GFF2_9MYCO</name>
<keyword evidence="4" id="KW-0378">Hydrolase</keyword>
<dbReference type="Gene3D" id="3.40.1350.10">
    <property type="match status" value="1"/>
</dbReference>
<feature type="transmembrane region" description="Helical" evidence="2">
    <location>
        <begin position="46"/>
        <end position="62"/>
    </location>
</feature>
<dbReference type="AlphaFoldDB" id="A0A447GFF2"/>
<dbReference type="Proteomes" id="UP000269998">
    <property type="component" value="Chromosome"/>
</dbReference>
<keyword evidence="5" id="KW-1185">Reference proteome</keyword>
<dbReference type="GO" id="GO:0015666">
    <property type="term" value="F:restriction endodeoxyribonuclease activity"/>
    <property type="evidence" value="ECO:0007669"/>
    <property type="project" value="TreeGrafter"/>
</dbReference>
<keyword evidence="2" id="KW-1133">Transmembrane helix</keyword>
<keyword evidence="4" id="KW-0540">Nuclease</keyword>
<dbReference type="InterPro" id="IPR052906">
    <property type="entry name" value="Type_IV_Methyl-Rstrct_Enzyme"/>
</dbReference>
<keyword evidence="2" id="KW-0472">Membrane</keyword>
<dbReference type="InterPro" id="IPR007560">
    <property type="entry name" value="Restrct_endonuc_IV_Mrr"/>
</dbReference>
<accession>A0A447GFF2</accession>
<feature type="compositionally biased region" description="Low complexity" evidence="1">
    <location>
        <begin position="221"/>
        <end position="234"/>
    </location>
</feature>
<protein>
    <submittedName>
        <fullName evidence="4">Restriction endonuclease</fullName>
    </submittedName>
</protein>
<sequence length="234" mass="25305">MRYALVSYRCRLSSAIRIIGSHAQVLVNGRSTEPPALTGSARGMKSAFLFLPLYFGLIIGFIGKSVEIGLVGAGFGMFFAFLVSGKANRGSLRWRRARATMAEIDAMNGAEFEAYVAERLRRAGWEVEFTPAVGDYGVDVIAQKDGQWAAIQCKRHGRPVGVAAVQQVVSGAAHHGCTRSIVISNQEFTSAAKQLAATHGCQLIGRSALQNWVPPPRRRAPAPNNRPRPAASKR</sequence>
<gene>
    <name evidence="4" type="ORF">MB901379_02722</name>
</gene>
<evidence type="ECO:0000313" key="5">
    <source>
        <dbReference type="Proteomes" id="UP000269998"/>
    </source>
</evidence>
<feature type="transmembrane region" description="Helical" evidence="2">
    <location>
        <begin position="68"/>
        <end position="88"/>
    </location>
</feature>
<organism evidence="4 5">
    <name type="scientific">Mycobacterium basiliense</name>
    <dbReference type="NCBI Taxonomy" id="2094119"/>
    <lineage>
        <taxon>Bacteria</taxon>
        <taxon>Bacillati</taxon>
        <taxon>Actinomycetota</taxon>
        <taxon>Actinomycetes</taxon>
        <taxon>Mycobacteriales</taxon>
        <taxon>Mycobacteriaceae</taxon>
        <taxon>Mycobacterium</taxon>
    </lineage>
</organism>
<feature type="region of interest" description="Disordered" evidence="1">
    <location>
        <begin position="212"/>
        <end position="234"/>
    </location>
</feature>
<dbReference type="GO" id="GO:0003677">
    <property type="term" value="F:DNA binding"/>
    <property type="evidence" value="ECO:0007669"/>
    <property type="project" value="InterPro"/>
</dbReference>
<dbReference type="Pfam" id="PF04471">
    <property type="entry name" value="Mrr_cat"/>
    <property type="match status" value="1"/>
</dbReference>
<proteinExistence type="predicted"/>
<dbReference type="InterPro" id="IPR011856">
    <property type="entry name" value="tRNA_endonuc-like_dom_sf"/>
</dbReference>
<dbReference type="KEGG" id="mbai:MB901379_02722"/>
<dbReference type="PANTHER" id="PTHR30015">
    <property type="entry name" value="MRR RESTRICTION SYSTEM PROTEIN"/>
    <property type="match status" value="1"/>
</dbReference>